<reference evidence="2 3" key="1">
    <citation type="journal article" date="2024" name="Nat. Commun.">
        <title>Phylogenomics reveals the evolutionary origins of lichenization in chlorophyte algae.</title>
        <authorList>
            <person name="Puginier C."/>
            <person name="Libourel C."/>
            <person name="Otte J."/>
            <person name="Skaloud P."/>
            <person name="Haon M."/>
            <person name="Grisel S."/>
            <person name="Petersen M."/>
            <person name="Berrin J.G."/>
            <person name="Delaux P.M."/>
            <person name="Dal Grande F."/>
            <person name="Keller J."/>
        </authorList>
    </citation>
    <scope>NUCLEOTIDE SEQUENCE [LARGE SCALE GENOMIC DNA]</scope>
    <source>
        <strain evidence="2 3">SAG 245.80</strain>
    </source>
</reference>
<name>A0AAW1RU59_9CHLO</name>
<evidence type="ECO:0008006" key="4">
    <source>
        <dbReference type="Google" id="ProtNLM"/>
    </source>
</evidence>
<feature type="compositionally biased region" description="Gly residues" evidence="1">
    <location>
        <begin position="232"/>
        <end position="241"/>
    </location>
</feature>
<dbReference type="EMBL" id="JALJOU010000022">
    <property type="protein sequence ID" value="KAK9837353.1"/>
    <property type="molecule type" value="Genomic_DNA"/>
</dbReference>
<sequence length="371" mass="38364">MTAECLRLPDAFHVACPFSGRYVCDCVWGAPTPAATTQRAAEFAHNARVMWQLHQRQEQLFAPPPPPAEVDIALPRLLCARRRVPDPPAGVPSVAEAEAEVRVAEQAAAAAALHAARLAAAAGLDYAVPAGVAVDLSGIQKADMTALEQQARLLARDAAEHGWAPRPSADAVITAKRPAATGTDVAAGPGAGKRRRVERDSAGPAMPASAVAQPDARAPSGAAPKAPQAAARGGGSGGSGGARKAALPSGAAKAPHAAAERGAGVSRAPQAAAEEGAGGGGARSRPPGKQLRLRPRDVRPALLGKRLLLLWPEDGRWWPGTVIALRFKERRATLLYDTGDEELGVDLDALFPEVPNDPALLSLLGCDFNWA</sequence>
<feature type="compositionally biased region" description="Low complexity" evidence="1">
    <location>
        <begin position="218"/>
        <end position="231"/>
    </location>
</feature>
<comment type="caution">
    <text evidence="2">The sequence shown here is derived from an EMBL/GenBank/DDBJ whole genome shotgun (WGS) entry which is preliminary data.</text>
</comment>
<accession>A0AAW1RU59</accession>
<organism evidence="2 3">
    <name type="scientific">Elliptochloris bilobata</name>
    <dbReference type="NCBI Taxonomy" id="381761"/>
    <lineage>
        <taxon>Eukaryota</taxon>
        <taxon>Viridiplantae</taxon>
        <taxon>Chlorophyta</taxon>
        <taxon>core chlorophytes</taxon>
        <taxon>Trebouxiophyceae</taxon>
        <taxon>Trebouxiophyceae incertae sedis</taxon>
        <taxon>Elliptochloris clade</taxon>
        <taxon>Elliptochloris</taxon>
    </lineage>
</organism>
<dbReference type="Proteomes" id="UP001445335">
    <property type="component" value="Unassembled WGS sequence"/>
</dbReference>
<feature type="region of interest" description="Disordered" evidence="1">
    <location>
        <begin position="158"/>
        <end position="296"/>
    </location>
</feature>
<dbReference type="AlphaFoldDB" id="A0AAW1RU59"/>
<keyword evidence="3" id="KW-1185">Reference proteome</keyword>
<evidence type="ECO:0000313" key="3">
    <source>
        <dbReference type="Proteomes" id="UP001445335"/>
    </source>
</evidence>
<proteinExistence type="predicted"/>
<gene>
    <name evidence="2" type="ORF">WJX81_008626</name>
</gene>
<evidence type="ECO:0000256" key="1">
    <source>
        <dbReference type="SAM" id="MobiDB-lite"/>
    </source>
</evidence>
<protein>
    <recommendedName>
        <fullName evidence="4">PWWP domain-containing protein</fullName>
    </recommendedName>
</protein>
<feature type="compositionally biased region" description="Low complexity" evidence="1">
    <location>
        <begin position="242"/>
        <end position="264"/>
    </location>
</feature>
<evidence type="ECO:0000313" key="2">
    <source>
        <dbReference type="EMBL" id="KAK9837353.1"/>
    </source>
</evidence>